<feature type="region of interest" description="Disordered" evidence="1">
    <location>
        <begin position="136"/>
        <end position="174"/>
    </location>
</feature>
<feature type="compositionally biased region" description="Gly residues" evidence="1">
    <location>
        <begin position="161"/>
        <end position="173"/>
    </location>
</feature>
<reference evidence="2 3" key="1">
    <citation type="journal article" date="2020" name="Int. J. Syst. Evol. Microbiol.">
        <title>Reclassification of Streptomyces castelarensis and Streptomyces sporoclivatus as later heterotypic synonyms of Streptomyces antimycoticus.</title>
        <authorList>
            <person name="Komaki H."/>
            <person name="Tamura T."/>
        </authorList>
    </citation>
    <scope>NUCLEOTIDE SEQUENCE [LARGE SCALE GENOMIC DNA]</scope>
    <source>
        <strain evidence="2 3">NBRC 13459</strain>
    </source>
</reference>
<protein>
    <submittedName>
        <fullName evidence="2">Uncharacterized protein</fullName>
    </submittedName>
</protein>
<feature type="region of interest" description="Disordered" evidence="1">
    <location>
        <begin position="1"/>
        <end position="66"/>
    </location>
</feature>
<feature type="compositionally biased region" description="Polar residues" evidence="1">
    <location>
        <begin position="38"/>
        <end position="47"/>
    </location>
</feature>
<dbReference type="Proteomes" id="UP000301309">
    <property type="component" value="Unassembled WGS sequence"/>
</dbReference>
<evidence type="ECO:0000313" key="3">
    <source>
        <dbReference type="Proteomes" id="UP000301309"/>
    </source>
</evidence>
<organism evidence="2 3">
    <name type="scientific">Streptomyces violaceusniger</name>
    <dbReference type="NCBI Taxonomy" id="68280"/>
    <lineage>
        <taxon>Bacteria</taxon>
        <taxon>Bacillati</taxon>
        <taxon>Actinomycetota</taxon>
        <taxon>Actinomycetes</taxon>
        <taxon>Kitasatosporales</taxon>
        <taxon>Streptomycetaceae</taxon>
        <taxon>Streptomyces</taxon>
        <taxon>Streptomyces violaceusniger group</taxon>
    </lineage>
</organism>
<feature type="compositionally biased region" description="Basic residues" evidence="1">
    <location>
        <begin position="19"/>
        <end position="33"/>
    </location>
</feature>
<evidence type="ECO:0000313" key="2">
    <source>
        <dbReference type="EMBL" id="GDY50896.1"/>
    </source>
</evidence>
<evidence type="ECO:0000256" key="1">
    <source>
        <dbReference type="SAM" id="MobiDB-lite"/>
    </source>
</evidence>
<comment type="caution">
    <text evidence="2">The sequence shown here is derived from an EMBL/GenBank/DDBJ whole genome shotgun (WGS) entry which is preliminary data.</text>
</comment>
<gene>
    <name evidence="2" type="ORF">SVIO_015190</name>
</gene>
<dbReference type="EMBL" id="BJHW01000001">
    <property type="protein sequence ID" value="GDY50896.1"/>
    <property type="molecule type" value="Genomic_DNA"/>
</dbReference>
<sequence length="309" mass="32290">MVAGAADAVRRPQLQRQHGGGRRGGQHPCRQHRALTGPSRQIAQSEHQGPREDEADGSAEGPAERGQHVLSAHPQRGHVQVALLAEEGALVVHPALRLRGLLLGESGEPLGQLHPHQVVGVAEQPAVPGHRLRKRRLDTGGPLLEPAPVRGGGRGEREEGGQPGAVEPGGGAHLGAAVAQPGRRLERLVHGVLPAGAGRQPALLHLGEPFAAGPCVQQRQDGVVPQVLHDGEGELIAAPGLPQQIAQPRVVQRHPAVGGVEGGAEPGDQPHHRGRLGLTRRRGGVVRLQEAEQRRQLLGVAAGCALELP</sequence>
<proteinExistence type="predicted"/>
<dbReference type="AlphaFoldDB" id="A0A4D4KVK0"/>
<name>A0A4D4KVK0_STRVO</name>
<keyword evidence="3" id="KW-1185">Reference proteome</keyword>
<accession>A0A4D4KVK0</accession>